<proteinExistence type="predicted"/>
<organism evidence="1 2">
    <name type="scientific">Smittium mucronatum</name>
    <dbReference type="NCBI Taxonomy" id="133383"/>
    <lineage>
        <taxon>Eukaryota</taxon>
        <taxon>Fungi</taxon>
        <taxon>Fungi incertae sedis</taxon>
        <taxon>Zoopagomycota</taxon>
        <taxon>Kickxellomycotina</taxon>
        <taxon>Harpellomycetes</taxon>
        <taxon>Harpellales</taxon>
        <taxon>Legeriomycetaceae</taxon>
        <taxon>Smittium</taxon>
    </lineage>
</organism>
<dbReference type="STRING" id="133383.A0A1R0H335"/>
<keyword evidence="2" id="KW-1185">Reference proteome</keyword>
<dbReference type="OrthoDB" id="10406444at2759"/>
<dbReference type="Proteomes" id="UP000187455">
    <property type="component" value="Unassembled WGS sequence"/>
</dbReference>
<protein>
    <submittedName>
        <fullName evidence="1">Uncharacterized protein</fullName>
    </submittedName>
</protein>
<name>A0A1R0H335_9FUNG</name>
<accession>A0A1R0H335</accession>
<reference evidence="1 2" key="1">
    <citation type="journal article" date="2016" name="Mol. Biol. Evol.">
        <title>Genome-Wide Survey of Gut Fungi (Harpellales) Reveals the First Horizontally Transferred Ubiquitin Gene from a Mosquito Host.</title>
        <authorList>
            <person name="Wang Y."/>
            <person name="White M.M."/>
            <person name="Kvist S."/>
            <person name="Moncalvo J.M."/>
        </authorList>
    </citation>
    <scope>NUCLEOTIDE SEQUENCE [LARGE SCALE GENOMIC DNA]</scope>
    <source>
        <strain evidence="1 2">ALG-7-W6</strain>
    </source>
</reference>
<comment type="caution">
    <text evidence="1">The sequence shown here is derived from an EMBL/GenBank/DDBJ whole genome shotgun (WGS) entry which is preliminary data.</text>
</comment>
<evidence type="ECO:0000313" key="2">
    <source>
        <dbReference type="Proteomes" id="UP000187455"/>
    </source>
</evidence>
<dbReference type="EMBL" id="LSSL01000853">
    <property type="protein sequence ID" value="OLY83547.1"/>
    <property type="molecule type" value="Genomic_DNA"/>
</dbReference>
<evidence type="ECO:0000313" key="1">
    <source>
        <dbReference type="EMBL" id="OLY83547.1"/>
    </source>
</evidence>
<dbReference type="AlphaFoldDB" id="A0A1R0H335"/>
<gene>
    <name evidence="1" type="ORF">AYI68_g2309</name>
</gene>
<sequence>MEQLILLPTLELYLTGSSKTAQVADNNDFRKDGNFKLRKRKVPAFEQQAPKIDGLEIQRSFLKTQGLGNYAIDCILSKKTNIKRQSGYSATKQRFLD</sequence>